<dbReference type="AlphaFoldDB" id="A0AA35ZAG7"/>
<dbReference type="EMBL" id="OX465082">
    <property type="protein sequence ID" value="CAI9288736.1"/>
    <property type="molecule type" value="Genomic_DNA"/>
</dbReference>
<dbReference type="Proteomes" id="UP001177003">
    <property type="component" value="Chromosome 6"/>
</dbReference>
<keyword evidence="4" id="KW-1185">Reference proteome</keyword>
<evidence type="ECO:0000256" key="1">
    <source>
        <dbReference type="SAM" id="MobiDB-lite"/>
    </source>
</evidence>
<proteinExistence type="predicted"/>
<gene>
    <name evidence="3" type="ORF">LSALG_LOCUS28012</name>
</gene>
<feature type="region of interest" description="Disordered" evidence="1">
    <location>
        <begin position="67"/>
        <end position="87"/>
    </location>
</feature>
<name>A0AA35ZAG7_LACSI</name>
<feature type="signal peptide" evidence="2">
    <location>
        <begin position="1"/>
        <end position="22"/>
    </location>
</feature>
<keyword evidence="2" id="KW-0732">Signal</keyword>
<reference evidence="3" key="1">
    <citation type="submission" date="2023-04" db="EMBL/GenBank/DDBJ databases">
        <authorList>
            <person name="Vijverberg K."/>
            <person name="Xiong W."/>
            <person name="Schranz E."/>
        </authorList>
    </citation>
    <scope>NUCLEOTIDE SEQUENCE</scope>
</reference>
<protein>
    <submittedName>
        <fullName evidence="3">Uncharacterized protein</fullName>
    </submittedName>
</protein>
<organism evidence="3 4">
    <name type="scientific">Lactuca saligna</name>
    <name type="common">Willowleaf lettuce</name>
    <dbReference type="NCBI Taxonomy" id="75948"/>
    <lineage>
        <taxon>Eukaryota</taxon>
        <taxon>Viridiplantae</taxon>
        <taxon>Streptophyta</taxon>
        <taxon>Embryophyta</taxon>
        <taxon>Tracheophyta</taxon>
        <taxon>Spermatophyta</taxon>
        <taxon>Magnoliopsida</taxon>
        <taxon>eudicotyledons</taxon>
        <taxon>Gunneridae</taxon>
        <taxon>Pentapetalae</taxon>
        <taxon>asterids</taxon>
        <taxon>campanulids</taxon>
        <taxon>Asterales</taxon>
        <taxon>Asteraceae</taxon>
        <taxon>Cichorioideae</taxon>
        <taxon>Cichorieae</taxon>
        <taxon>Lactucinae</taxon>
        <taxon>Lactuca</taxon>
    </lineage>
</organism>
<accession>A0AA35ZAG7</accession>
<evidence type="ECO:0000313" key="4">
    <source>
        <dbReference type="Proteomes" id="UP001177003"/>
    </source>
</evidence>
<sequence length="106" mass="11531">MKNISVILVAMVVFLAILEANASGPNLEVRKFLDYEKTVVPSHDQGSGKNDIPHLDVKEATLTTDKKWGGASGMTENNGQEKDSSTDTHHYFACAKQSQCGNEIHA</sequence>
<evidence type="ECO:0000313" key="3">
    <source>
        <dbReference type="EMBL" id="CAI9288736.1"/>
    </source>
</evidence>
<evidence type="ECO:0000256" key="2">
    <source>
        <dbReference type="SAM" id="SignalP"/>
    </source>
</evidence>
<feature type="chain" id="PRO_5041254823" evidence="2">
    <location>
        <begin position="23"/>
        <end position="106"/>
    </location>
</feature>